<dbReference type="Proteomes" id="UP001203297">
    <property type="component" value="Unassembled WGS sequence"/>
</dbReference>
<evidence type="ECO:0000313" key="3">
    <source>
        <dbReference type="Proteomes" id="UP001203297"/>
    </source>
</evidence>
<gene>
    <name evidence="2" type="ORF">B0F90DRAFT_116017</name>
</gene>
<feature type="transmembrane region" description="Helical" evidence="1">
    <location>
        <begin position="58"/>
        <end position="79"/>
    </location>
</feature>
<proteinExistence type="predicted"/>
<keyword evidence="1" id="KW-0812">Transmembrane</keyword>
<accession>A0AAD4MDG3</accession>
<protein>
    <submittedName>
        <fullName evidence="2">Uncharacterized protein</fullName>
    </submittedName>
</protein>
<reference evidence="2" key="1">
    <citation type="journal article" date="2022" name="New Phytol.">
        <title>Evolutionary transition to the ectomycorrhizal habit in the genomes of a hyperdiverse lineage of mushroom-forming fungi.</title>
        <authorList>
            <person name="Looney B."/>
            <person name="Miyauchi S."/>
            <person name="Morin E."/>
            <person name="Drula E."/>
            <person name="Courty P.E."/>
            <person name="Kohler A."/>
            <person name="Kuo A."/>
            <person name="LaButti K."/>
            <person name="Pangilinan J."/>
            <person name="Lipzen A."/>
            <person name="Riley R."/>
            <person name="Andreopoulos W."/>
            <person name="He G."/>
            <person name="Johnson J."/>
            <person name="Nolan M."/>
            <person name="Tritt A."/>
            <person name="Barry K.W."/>
            <person name="Grigoriev I.V."/>
            <person name="Nagy L.G."/>
            <person name="Hibbett D."/>
            <person name="Henrissat B."/>
            <person name="Matheny P.B."/>
            <person name="Labbe J."/>
            <person name="Martin F.M."/>
        </authorList>
    </citation>
    <scope>NUCLEOTIDE SEQUENCE</scope>
    <source>
        <strain evidence="2">BPL690</strain>
    </source>
</reference>
<organism evidence="2 3">
    <name type="scientific">Multifurca ochricompacta</name>
    <dbReference type="NCBI Taxonomy" id="376703"/>
    <lineage>
        <taxon>Eukaryota</taxon>
        <taxon>Fungi</taxon>
        <taxon>Dikarya</taxon>
        <taxon>Basidiomycota</taxon>
        <taxon>Agaricomycotina</taxon>
        <taxon>Agaricomycetes</taxon>
        <taxon>Russulales</taxon>
        <taxon>Russulaceae</taxon>
        <taxon>Multifurca</taxon>
    </lineage>
</organism>
<evidence type="ECO:0000256" key="1">
    <source>
        <dbReference type="SAM" id="Phobius"/>
    </source>
</evidence>
<evidence type="ECO:0000313" key="2">
    <source>
        <dbReference type="EMBL" id="KAI0308075.1"/>
    </source>
</evidence>
<keyword evidence="1" id="KW-0472">Membrane</keyword>
<keyword evidence="1" id="KW-1133">Transmembrane helix</keyword>
<keyword evidence="3" id="KW-1185">Reference proteome</keyword>
<sequence>MVNPQRSLRPPKADNCRTLHRSLTSFRLSLSATPLPDRIPYLAIATYNPPGEVLTCTFSVIFISLFLLFLFLISAVVFANSSPLPIQVRSTGIFYMLWSRHAHHVVRFLSIAIVLRRPLSTRHISARYVRVTKTYTTTTPVVTTGESALSTMIHNYFVVLCPELLAPLIMSSKYPTWSCRLFIDGA</sequence>
<comment type="caution">
    <text evidence="2">The sequence shown here is derived from an EMBL/GenBank/DDBJ whole genome shotgun (WGS) entry which is preliminary data.</text>
</comment>
<name>A0AAD4MDG3_9AGAM</name>
<dbReference type="EMBL" id="WTXG01000001">
    <property type="protein sequence ID" value="KAI0308075.1"/>
    <property type="molecule type" value="Genomic_DNA"/>
</dbReference>
<dbReference type="AlphaFoldDB" id="A0AAD4MDG3"/>